<reference evidence="8 9" key="1">
    <citation type="journal article" date="2018" name="Genome Res.">
        <title>The genomic architecture and molecular evolution of ant odorant receptors.</title>
        <authorList>
            <person name="McKenzie S.K."/>
            <person name="Kronauer D.J.C."/>
        </authorList>
    </citation>
    <scope>NUCLEOTIDE SEQUENCE [LARGE SCALE GENOMIC DNA]</scope>
    <source>
        <strain evidence="8">Clonal line C1</strain>
    </source>
</reference>
<dbReference type="SUPFAM" id="SSF52540">
    <property type="entry name" value="P-loop containing nucleoside triphosphate hydrolases"/>
    <property type="match status" value="1"/>
</dbReference>
<evidence type="ECO:0000256" key="3">
    <source>
        <dbReference type="ARBA" id="ARBA00022448"/>
    </source>
</evidence>
<evidence type="ECO:0000256" key="1">
    <source>
        <dbReference type="ARBA" id="ARBA00004141"/>
    </source>
</evidence>
<keyword evidence="6" id="KW-0472">Membrane</keyword>
<evidence type="ECO:0000313" key="8">
    <source>
        <dbReference type="EMBL" id="RLU21010.1"/>
    </source>
</evidence>
<dbReference type="Gene3D" id="3.40.50.300">
    <property type="entry name" value="P-loop containing nucleotide triphosphate hydrolases"/>
    <property type="match status" value="1"/>
</dbReference>
<evidence type="ECO:0000256" key="5">
    <source>
        <dbReference type="ARBA" id="ARBA00022989"/>
    </source>
</evidence>
<evidence type="ECO:0000256" key="6">
    <source>
        <dbReference type="ARBA" id="ARBA00023136"/>
    </source>
</evidence>
<dbReference type="GO" id="GO:0016887">
    <property type="term" value="F:ATP hydrolysis activity"/>
    <property type="evidence" value="ECO:0007669"/>
    <property type="project" value="InterPro"/>
</dbReference>
<comment type="subcellular location">
    <subcellularLocation>
        <location evidence="1">Membrane</location>
        <topology evidence="1">Multi-pass membrane protein</topology>
    </subcellularLocation>
</comment>
<dbReference type="PANTHER" id="PTHR48041">
    <property type="entry name" value="ABC TRANSPORTER G FAMILY MEMBER 28"/>
    <property type="match status" value="1"/>
</dbReference>
<protein>
    <recommendedName>
        <fullName evidence="7">ABC transporter domain-containing protein</fullName>
    </recommendedName>
</protein>
<dbReference type="Pfam" id="PF00005">
    <property type="entry name" value="ABC_tran"/>
    <property type="match status" value="1"/>
</dbReference>
<dbReference type="InterPro" id="IPR050352">
    <property type="entry name" value="ABCG_transporters"/>
</dbReference>
<evidence type="ECO:0000256" key="4">
    <source>
        <dbReference type="ARBA" id="ARBA00022692"/>
    </source>
</evidence>
<evidence type="ECO:0000313" key="9">
    <source>
        <dbReference type="Proteomes" id="UP000279307"/>
    </source>
</evidence>
<accession>A0A3L8DKQ1</accession>
<comment type="caution">
    <text evidence="8">The sequence shown here is derived from an EMBL/GenBank/DDBJ whole genome shotgun (WGS) entry which is preliminary data.</text>
</comment>
<dbReference type="InterPro" id="IPR027417">
    <property type="entry name" value="P-loop_NTPase"/>
</dbReference>
<comment type="similarity">
    <text evidence="2">Belongs to the ABC transporter superfamily. ABCG family. Eye pigment precursor importer (TC 3.A.1.204) subfamily.</text>
</comment>
<dbReference type="GO" id="GO:0042626">
    <property type="term" value="F:ATPase-coupled transmembrane transporter activity"/>
    <property type="evidence" value="ECO:0007669"/>
    <property type="project" value="TreeGrafter"/>
</dbReference>
<evidence type="ECO:0000259" key="7">
    <source>
        <dbReference type="Pfam" id="PF00005"/>
    </source>
</evidence>
<dbReference type="GO" id="GO:0016020">
    <property type="term" value="C:membrane"/>
    <property type="evidence" value="ECO:0007669"/>
    <property type="project" value="UniProtKB-SubCell"/>
</dbReference>
<dbReference type="Proteomes" id="UP000279307">
    <property type="component" value="Chromosome 7"/>
</dbReference>
<dbReference type="InterPro" id="IPR003439">
    <property type="entry name" value="ABC_transporter-like_ATP-bd"/>
</dbReference>
<keyword evidence="4" id="KW-0812">Transmembrane</keyword>
<keyword evidence="5" id="KW-1133">Transmembrane helix</keyword>
<dbReference type="PANTHER" id="PTHR48041:SF139">
    <property type="entry name" value="PROTEIN SCARLET"/>
    <property type="match status" value="1"/>
</dbReference>
<dbReference type="GO" id="GO:0005524">
    <property type="term" value="F:ATP binding"/>
    <property type="evidence" value="ECO:0007669"/>
    <property type="project" value="InterPro"/>
</dbReference>
<sequence length="91" mass="9647">MMLFIVSGYAETGNMFAILGPSGAGKTTLLAALAGRLHSSSGTVKINGHDASEETMMEISSYVPQFDALPSALTPKEYMLFMVLKNCIATV</sequence>
<evidence type="ECO:0000256" key="2">
    <source>
        <dbReference type="ARBA" id="ARBA00005814"/>
    </source>
</evidence>
<proteinExistence type="inferred from homology"/>
<feature type="domain" description="ABC transporter" evidence="7">
    <location>
        <begin position="6"/>
        <end position="77"/>
    </location>
</feature>
<gene>
    <name evidence="8" type="ORF">DMN91_007626</name>
</gene>
<organism evidence="8 9">
    <name type="scientific">Ooceraea biroi</name>
    <name type="common">Clonal raider ant</name>
    <name type="synonym">Cerapachys biroi</name>
    <dbReference type="NCBI Taxonomy" id="2015173"/>
    <lineage>
        <taxon>Eukaryota</taxon>
        <taxon>Metazoa</taxon>
        <taxon>Ecdysozoa</taxon>
        <taxon>Arthropoda</taxon>
        <taxon>Hexapoda</taxon>
        <taxon>Insecta</taxon>
        <taxon>Pterygota</taxon>
        <taxon>Neoptera</taxon>
        <taxon>Endopterygota</taxon>
        <taxon>Hymenoptera</taxon>
        <taxon>Apocrita</taxon>
        <taxon>Aculeata</taxon>
        <taxon>Formicoidea</taxon>
        <taxon>Formicidae</taxon>
        <taxon>Dorylinae</taxon>
        <taxon>Ooceraea</taxon>
    </lineage>
</organism>
<name>A0A3L8DKQ1_OOCBI</name>
<dbReference type="EMBL" id="QOIP01000007">
    <property type="protein sequence ID" value="RLU21010.1"/>
    <property type="molecule type" value="Genomic_DNA"/>
</dbReference>
<dbReference type="AlphaFoldDB" id="A0A3L8DKQ1"/>
<keyword evidence="3" id="KW-0813">Transport</keyword>